<comment type="subcellular location">
    <subcellularLocation>
        <location evidence="8 10">Plastid</location>
        <location evidence="8 10">Chloroplast</location>
    </subcellularLocation>
</comment>
<geneLocation type="chloroplast" evidence="12"/>
<dbReference type="Pfam" id="PF00237">
    <property type="entry name" value="Ribosomal_L22"/>
    <property type="match status" value="1"/>
</dbReference>
<evidence type="ECO:0000256" key="6">
    <source>
        <dbReference type="ARBA" id="ARBA00023274"/>
    </source>
</evidence>
<feature type="region of interest" description="Disordered" evidence="11">
    <location>
        <begin position="1"/>
        <end position="24"/>
    </location>
</feature>
<dbReference type="CDD" id="cd00336">
    <property type="entry name" value="Ribosomal_L22"/>
    <property type="match status" value="1"/>
</dbReference>
<comment type="subunit">
    <text evidence="8">Part of the 50S ribosomal subunit.</text>
</comment>
<dbReference type="InterPro" id="IPR036394">
    <property type="entry name" value="Ribosomal_uL22_sf"/>
</dbReference>
<evidence type="ECO:0000256" key="5">
    <source>
        <dbReference type="ARBA" id="ARBA00022980"/>
    </source>
</evidence>
<dbReference type="HAMAP" id="MF_01331_B">
    <property type="entry name" value="Ribosomal_uL22_B"/>
    <property type="match status" value="1"/>
</dbReference>
<comment type="similarity">
    <text evidence="1 8 9">Belongs to the universal ribosomal protein uL22 family.</text>
</comment>
<sequence>MRKRIKNRKTKKRKKNKRKVTKEKKIRERNDKKYTINSLWRMKMKLNISYVLARCIEDDNGNQVSELVVPKTIRAVAKHVRMSANKARRVTHLLRNSTYMKALAILSWMPYRACDPILKVLHSAVANAYHNNNHVDKREIVVLSAEVNEGPILKRVRPRARGRGYAIQKSTCHISITLGYYKKYDPADQDHFDYL</sequence>
<keyword evidence="3 8" id="KW-0699">rRNA-binding</keyword>
<evidence type="ECO:0000313" key="12">
    <source>
        <dbReference type="EMBL" id="QYB21796.1"/>
    </source>
</evidence>
<accession>A0A8F8XAZ5</accession>
<feature type="compositionally biased region" description="Basic residues" evidence="11">
    <location>
        <begin position="1"/>
        <end position="22"/>
    </location>
</feature>
<keyword evidence="12" id="KW-0150">Chloroplast</keyword>
<dbReference type="EMBL" id="MW470984">
    <property type="protein sequence ID" value="QYB21796.1"/>
    <property type="molecule type" value="Genomic_DNA"/>
</dbReference>
<dbReference type="GO" id="GO:0003735">
    <property type="term" value="F:structural constituent of ribosome"/>
    <property type="evidence" value="ECO:0007669"/>
    <property type="project" value="InterPro"/>
</dbReference>
<evidence type="ECO:0000256" key="11">
    <source>
        <dbReference type="SAM" id="MobiDB-lite"/>
    </source>
</evidence>
<evidence type="ECO:0000256" key="1">
    <source>
        <dbReference type="ARBA" id="ARBA00009451"/>
    </source>
</evidence>
<dbReference type="AlphaFoldDB" id="A0A8F8XAZ5"/>
<keyword evidence="5 8" id="KW-0689">Ribosomal protein</keyword>
<dbReference type="InterPro" id="IPR018260">
    <property type="entry name" value="Ribosomal_uL22_CS"/>
</dbReference>
<dbReference type="Gene3D" id="3.90.470.10">
    <property type="entry name" value="Ribosomal protein L22/L17"/>
    <property type="match status" value="1"/>
</dbReference>
<comment type="function">
    <text evidence="8 10">The globular domain of the protein is located near the polypeptide exit tunnel on the outside of the subunit, while an extended beta-hairpin is found that lines the wall of the exit tunnel in the center of the 70S ribosome.</text>
</comment>
<dbReference type="InterPro" id="IPR001063">
    <property type="entry name" value="Ribosomal_uL22"/>
</dbReference>
<dbReference type="PROSITE" id="PS00464">
    <property type="entry name" value="RIBOSOMAL_L22"/>
    <property type="match status" value="1"/>
</dbReference>
<gene>
    <name evidence="8 12" type="primary">rpl22</name>
</gene>
<evidence type="ECO:0000256" key="2">
    <source>
        <dbReference type="ARBA" id="ARBA00022640"/>
    </source>
</evidence>
<dbReference type="GO" id="GO:0006412">
    <property type="term" value="P:translation"/>
    <property type="evidence" value="ECO:0007669"/>
    <property type="project" value="UniProtKB-UniRule"/>
</dbReference>
<dbReference type="InterPro" id="IPR005727">
    <property type="entry name" value="Ribosomal_uL22_bac/chlpt-type"/>
</dbReference>
<name>A0A8F8XAZ5_9CONI</name>
<dbReference type="PANTHER" id="PTHR13501">
    <property type="entry name" value="CHLOROPLAST 50S RIBOSOMAL PROTEIN L22-RELATED"/>
    <property type="match status" value="1"/>
</dbReference>
<dbReference type="GO" id="GO:0019843">
    <property type="term" value="F:rRNA binding"/>
    <property type="evidence" value="ECO:0007669"/>
    <property type="project" value="UniProtKB-UniRule"/>
</dbReference>
<reference evidence="12" key="1">
    <citation type="journal article" date="2021" name="Nat. Plants">
        <title>Gene duplications and phylogenomic conflict underlie major pulses of phenotypic evolution in gymnosperms.</title>
        <authorList>
            <person name="Stull G.W."/>
            <person name="Qu X.J."/>
            <person name="Parins-Fukuchi C."/>
            <person name="Yang Y.Y."/>
            <person name="Yang J.B."/>
            <person name="Yang Z.Y."/>
            <person name="Hu Y."/>
            <person name="Ma H."/>
            <person name="Soltis P.S."/>
            <person name="Soltis D.E."/>
            <person name="Li D.Z."/>
            <person name="Smith S.A."/>
            <person name="Yi T.S."/>
        </authorList>
    </citation>
    <scope>NUCLEOTIDE SEQUENCE</scope>
</reference>
<proteinExistence type="inferred from homology"/>
<dbReference type="SUPFAM" id="SSF54843">
    <property type="entry name" value="Ribosomal protein L22"/>
    <property type="match status" value="1"/>
</dbReference>
<dbReference type="InterPro" id="IPR047867">
    <property type="entry name" value="Ribosomal_uL22_bac/org-type"/>
</dbReference>
<comment type="function">
    <text evidence="8 10">This protein binds specifically to 23S rRNA.</text>
</comment>
<keyword evidence="6 8" id="KW-0687">Ribonucleoprotein</keyword>
<evidence type="ECO:0000256" key="9">
    <source>
        <dbReference type="RuleBase" id="RU004005"/>
    </source>
</evidence>
<keyword evidence="4 8" id="KW-0694">RNA-binding</keyword>
<dbReference type="GO" id="GO:0015934">
    <property type="term" value="C:large ribosomal subunit"/>
    <property type="evidence" value="ECO:0007669"/>
    <property type="project" value="InterPro"/>
</dbReference>
<protein>
    <recommendedName>
        <fullName evidence="7 8">Large ribosomal subunit protein uL22c</fullName>
    </recommendedName>
</protein>
<evidence type="ECO:0000256" key="8">
    <source>
        <dbReference type="HAMAP-Rule" id="MF_01331"/>
    </source>
</evidence>
<dbReference type="NCBIfam" id="TIGR01044">
    <property type="entry name" value="rplV_bact"/>
    <property type="match status" value="1"/>
</dbReference>
<evidence type="ECO:0000256" key="7">
    <source>
        <dbReference type="ARBA" id="ARBA00035285"/>
    </source>
</evidence>
<organism evidence="12">
    <name type="scientific">Libocedrus plumosa</name>
    <dbReference type="NCBI Taxonomy" id="13595"/>
    <lineage>
        <taxon>Eukaryota</taxon>
        <taxon>Viridiplantae</taxon>
        <taxon>Streptophyta</taxon>
        <taxon>Embryophyta</taxon>
        <taxon>Tracheophyta</taxon>
        <taxon>Spermatophyta</taxon>
        <taxon>Pinopsida</taxon>
        <taxon>Pinidae</taxon>
        <taxon>Conifers II</taxon>
        <taxon>Cupressales</taxon>
        <taxon>Cupressaceae</taxon>
        <taxon>Libocedrus</taxon>
    </lineage>
</organism>
<evidence type="ECO:0000256" key="3">
    <source>
        <dbReference type="ARBA" id="ARBA00022730"/>
    </source>
</evidence>
<reference evidence="12" key="2">
    <citation type="submission" date="2021-01" db="EMBL/GenBank/DDBJ databases">
        <authorList>
            <person name="Stull G."/>
            <person name="Qu X.-J."/>
            <person name="Parins-Fukuchi C."/>
            <person name="Yang Y.-Y."/>
            <person name="Yang J.-B."/>
            <person name="Yang Z.-Y."/>
            <person name="Hu Y."/>
            <person name="Ma H."/>
            <person name="Soltis P."/>
            <person name="Soltis D."/>
            <person name="Li D.-Z."/>
            <person name="Smith S."/>
            <person name="Yi T.-S."/>
        </authorList>
    </citation>
    <scope>NUCLEOTIDE SEQUENCE</scope>
</reference>
<keyword evidence="2 12" id="KW-0934">Plastid</keyword>
<dbReference type="PANTHER" id="PTHR13501:SF10">
    <property type="entry name" value="LARGE RIBOSOMAL SUBUNIT PROTEIN UL22M"/>
    <property type="match status" value="1"/>
</dbReference>
<dbReference type="GO" id="GO:0009507">
    <property type="term" value="C:chloroplast"/>
    <property type="evidence" value="ECO:0007669"/>
    <property type="project" value="UniProtKB-SubCell"/>
</dbReference>
<evidence type="ECO:0000256" key="10">
    <source>
        <dbReference type="RuleBase" id="RU004009"/>
    </source>
</evidence>
<evidence type="ECO:0000256" key="4">
    <source>
        <dbReference type="ARBA" id="ARBA00022884"/>
    </source>
</evidence>